<sequence length="227" mass="26310">MESSYHLYVNPFDEPTISIPQESPFSDYFYINFNYTLHEIIPSQTHPSNFTYDDIITMDRIFLVPREILCDCNEVTVLDRNNTIFMHDTFSSVPISPELLDAILPLIGECAREMIAQNREGRNIWEMDVRLLITVRPSENDNDQDQCASLASQIVDSMEKVRETDFSIYSTERCAICLEEFCNGSKLELVLTRCFHVFHKECLVQWLHNCLCGQSSHTCPLCRCQIC</sequence>
<keyword evidence="1" id="KW-0863">Zinc-finger</keyword>
<keyword evidence="4" id="KW-1185">Reference proteome</keyword>
<dbReference type="EMBL" id="JAYMYQ010000007">
    <property type="protein sequence ID" value="KAK7321004.1"/>
    <property type="molecule type" value="Genomic_DNA"/>
</dbReference>
<name>A0AAN9Q4H8_CANGL</name>
<dbReference type="Gene3D" id="3.30.40.10">
    <property type="entry name" value="Zinc/RING finger domain, C3HC4 (zinc finger)"/>
    <property type="match status" value="1"/>
</dbReference>
<reference evidence="3 4" key="1">
    <citation type="submission" date="2024-01" db="EMBL/GenBank/DDBJ databases">
        <title>The genomes of 5 underutilized Papilionoideae crops provide insights into root nodulation and disease resistanc.</title>
        <authorList>
            <person name="Jiang F."/>
        </authorList>
    </citation>
    <scope>NUCLEOTIDE SEQUENCE [LARGE SCALE GENOMIC DNA]</scope>
    <source>
        <strain evidence="3">LVBAO_FW01</strain>
        <tissue evidence="3">Leaves</tissue>
    </source>
</reference>
<dbReference type="AlphaFoldDB" id="A0AAN9Q4H8"/>
<dbReference type="SMART" id="SM00184">
    <property type="entry name" value="RING"/>
    <property type="match status" value="1"/>
</dbReference>
<evidence type="ECO:0000256" key="1">
    <source>
        <dbReference type="PROSITE-ProRule" id="PRU00175"/>
    </source>
</evidence>
<feature type="domain" description="RING-type" evidence="2">
    <location>
        <begin position="174"/>
        <end position="223"/>
    </location>
</feature>
<dbReference type="PANTHER" id="PTHR22765">
    <property type="entry name" value="RING FINGER AND PROTEASE ASSOCIATED DOMAIN-CONTAINING"/>
    <property type="match status" value="1"/>
</dbReference>
<dbReference type="PROSITE" id="PS50089">
    <property type="entry name" value="ZF_RING_2"/>
    <property type="match status" value="1"/>
</dbReference>
<dbReference type="InterPro" id="IPR013083">
    <property type="entry name" value="Znf_RING/FYVE/PHD"/>
</dbReference>
<dbReference type="InterPro" id="IPR001841">
    <property type="entry name" value="Znf_RING"/>
</dbReference>
<keyword evidence="1" id="KW-0479">Metal-binding</keyword>
<gene>
    <name evidence="3" type="ORF">VNO77_31047</name>
</gene>
<comment type="caution">
    <text evidence="3">The sequence shown here is derived from an EMBL/GenBank/DDBJ whole genome shotgun (WGS) entry which is preliminary data.</text>
</comment>
<dbReference type="GO" id="GO:0061630">
    <property type="term" value="F:ubiquitin protein ligase activity"/>
    <property type="evidence" value="ECO:0007669"/>
    <property type="project" value="TreeGrafter"/>
</dbReference>
<evidence type="ECO:0000313" key="4">
    <source>
        <dbReference type="Proteomes" id="UP001367508"/>
    </source>
</evidence>
<dbReference type="PANTHER" id="PTHR22765:SF434">
    <property type="entry name" value="GB|AAD18119.1-RELATED"/>
    <property type="match status" value="1"/>
</dbReference>
<dbReference type="Proteomes" id="UP001367508">
    <property type="component" value="Unassembled WGS sequence"/>
</dbReference>
<dbReference type="Pfam" id="PF13639">
    <property type="entry name" value="zf-RING_2"/>
    <property type="match status" value="1"/>
</dbReference>
<organism evidence="3 4">
    <name type="scientific">Canavalia gladiata</name>
    <name type="common">Sword bean</name>
    <name type="synonym">Dolichos gladiatus</name>
    <dbReference type="NCBI Taxonomy" id="3824"/>
    <lineage>
        <taxon>Eukaryota</taxon>
        <taxon>Viridiplantae</taxon>
        <taxon>Streptophyta</taxon>
        <taxon>Embryophyta</taxon>
        <taxon>Tracheophyta</taxon>
        <taxon>Spermatophyta</taxon>
        <taxon>Magnoliopsida</taxon>
        <taxon>eudicotyledons</taxon>
        <taxon>Gunneridae</taxon>
        <taxon>Pentapetalae</taxon>
        <taxon>rosids</taxon>
        <taxon>fabids</taxon>
        <taxon>Fabales</taxon>
        <taxon>Fabaceae</taxon>
        <taxon>Papilionoideae</taxon>
        <taxon>50 kb inversion clade</taxon>
        <taxon>NPAAA clade</taxon>
        <taxon>indigoferoid/millettioid clade</taxon>
        <taxon>Phaseoleae</taxon>
        <taxon>Canavalia</taxon>
    </lineage>
</organism>
<accession>A0AAN9Q4H8</accession>
<dbReference type="GO" id="GO:0006511">
    <property type="term" value="P:ubiquitin-dependent protein catabolic process"/>
    <property type="evidence" value="ECO:0007669"/>
    <property type="project" value="TreeGrafter"/>
</dbReference>
<evidence type="ECO:0000259" key="2">
    <source>
        <dbReference type="PROSITE" id="PS50089"/>
    </source>
</evidence>
<dbReference type="SUPFAM" id="SSF57850">
    <property type="entry name" value="RING/U-box"/>
    <property type="match status" value="1"/>
</dbReference>
<protein>
    <recommendedName>
        <fullName evidence="2">RING-type domain-containing protein</fullName>
    </recommendedName>
</protein>
<dbReference type="InterPro" id="IPR051826">
    <property type="entry name" value="E3_ubiquitin-ligase_domain"/>
</dbReference>
<dbReference type="GO" id="GO:0008270">
    <property type="term" value="F:zinc ion binding"/>
    <property type="evidence" value="ECO:0007669"/>
    <property type="project" value="UniProtKB-KW"/>
</dbReference>
<proteinExistence type="predicted"/>
<keyword evidence="1" id="KW-0862">Zinc</keyword>
<evidence type="ECO:0000313" key="3">
    <source>
        <dbReference type="EMBL" id="KAK7321004.1"/>
    </source>
</evidence>